<comment type="similarity">
    <text evidence="6 7">Belongs to the acetokinase family.</text>
</comment>
<evidence type="ECO:0000256" key="4">
    <source>
        <dbReference type="ARBA" id="ARBA00022777"/>
    </source>
</evidence>
<dbReference type="RefSeq" id="WP_158426342.1">
    <property type="nucleotide sequence ID" value="NZ_JAOQJQ010000009.1"/>
</dbReference>
<keyword evidence="3 6" id="KW-0547">Nucleotide-binding</keyword>
<comment type="subcellular location">
    <subcellularLocation>
        <location evidence="6">Cytoplasm</location>
    </subcellularLocation>
</comment>
<dbReference type="PANTHER" id="PTHR21060:SF3">
    <property type="entry name" value="BUTYRATE KINASE 2-RELATED"/>
    <property type="match status" value="1"/>
</dbReference>
<evidence type="ECO:0000256" key="7">
    <source>
        <dbReference type="RuleBase" id="RU003835"/>
    </source>
</evidence>
<dbReference type="EC" id="2.7.2.7" evidence="6"/>
<evidence type="ECO:0000256" key="5">
    <source>
        <dbReference type="ARBA" id="ARBA00022840"/>
    </source>
</evidence>
<keyword evidence="2 6" id="KW-0808">Transferase</keyword>
<comment type="caution">
    <text evidence="8">The sequence shown here is derived from an EMBL/GenBank/DDBJ whole genome shotgun (WGS) entry which is preliminary data.</text>
</comment>
<keyword evidence="5 6" id="KW-0067">ATP-binding</keyword>
<dbReference type="Gene3D" id="3.30.420.40">
    <property type="match status" value="2"/>
</dbReference>
<dbReference type="HAMAP" id="MF_00542">
    <property type="entry name" value="Butyrate_kinase"/>
    <property type="match status" value="1"/>
</dbReference>
<name>A0ABT2TN94_9FIRM</name>
<evidence type="ECO:0000256" key="3">
    <source>
        <dbReference type="ARBA" id="ARBA00022741"/>
    </source>
</evidence>
<dbReference type="InterPro" id="IPR011245">
    <property type="entry name" value="Butyrate_kin"/>
</dbReference>
<comment type="catalytic activity">
    <reaction evidence="6">
        <text>butanoate + ATP = butanoyl phosphate + ADP</text>
        <dbReference type="Rhea" id="RHEA:13585"/>
        <dbReference type="ChEBI" id="CHEBI:17968"/>
        <dbReference type="ChEBI" id="CHEBI:30616"/>
        <dbReference type="ChEBI" id="CHEBI:58079"/>
        <dbReference type="ChEBI" id="CHEBI:456216"/>
        <dbReference type="EC" id="2.7.2.7"/>
    </reaction>
</comment>
<evidence type="ECO:0000256" key="1">
    <source>
        <dbReference type="ARBA" id="ARBA00022490"/>
    </source>
</evidence>
<dbReference type="Proteomes" id="UP001652442">
    <property type="component" value="Unassembled WGS sequence"/>
</dbReference>
<protein>
    <recommendedName>
        <fullName evidence="6">Probable butyrate kinase</fullName>
        <shortName evidence="6">BK</shortName>
        <ecNumber evidence="6">2.7.2.7</ecNumber>
    </recommendedName>
    <alternativeName>
        <fullName evidence="6">Branched-chain carboxylic acid kinase</fullName>
    </alternativeName>
</protein>
<dbReference type="EMBL" id="JAOQJQ010000009">
    <property type="protein sequence ID" value="MCU6763703.1"/>
    <property type="molecule type" value="Genomic_DNA"/>
</dbReference>
<evidence type="ECO:0000256" key="6">
    <source>
        <dbReference type="HAMAP-Rule" id="MF_00542"/>
    </source>
</evidence>
<accession>A0ABT2TN94</accession>
<dbReference type="NCBIfam" id="NF002834">
    <property type="entry name" value="PRK03011.1-5"/>
    <property type="match status" value="1"/>
</dbReference>
<dbReference type="Pfam" id="PF00871">
    <property type="entry name" value="Acetate_kinase"/>
    <property type="match status" value="1"/>
</dbReference>
<dbReference type="PRINTS" id="PR00471">
    <property type="entry name" value="ACETATEKNASE"/>
</dbReference>
<dbReference type="GO" id="GO:0047761">
    <property type="term" value="F:butyrate kinase activity"/>
    <property type="evidence" value="ECO:0007669"/>
    <property type="project" value="UniProtKB-EC"/>
</dbReference>
<gene>
    <name evidence="6 8" type="primary">buk</name>
    <name evidence="8" type="ORF">OCV88_15445</name>
</gene>
<dbReference type="NCBIfam" id="TIGR02707">
    <property type="entry name" value="butyr_kinase"/>
    <property type="match status" value="1"/>
</dbReference>
<dbReference type="PANTHER" id="PTHR21060">
    <property type="entry name" value="ACETATE KINASE"/>
    <property type="match status" value="1"/>
</dbReference>
<reference evidence="8 9" key="1">
    <citation type="journal article" date="2021" name="ISME Commun">
        <title>Automated analysis of genomic sequences facilitates high-throughput and comprehensive description of bacteria.</title>
        <authorList>
            <person name="Hitch T.C.A."/>
        </authorList>
    </citation>
    <scope>NUCLEOTIDE SEQUENCE [LARGE SCALE GENOMIC DNA]</scope>
    <source>
        <strain evidence="8 9">Sanger_109</strain>
    </source>
</reference>
<dbReference type="SUPFAM" id="SSF53067">
    <property type="entry name" value="Actin-like ATPase domain"/>
    <property type="match status" value="2"/>
</dbReference>
<evidence type="ECO:0000313" key="9">
    <source>
        <dbReference type="Proteomes" id="UP001652442"/>
    </source>
</evidence>
<keyword evidence="9" id="KW-1185">Reference proteome</keyword>
<proteinExistence type="inferred from homology"/>
<keyword evidence="4 6" id="KW-0418">Kinase</keyword>
<dbReference type="InterPro" id="IPR000890">
    <property type="entry name" value="Aliphatic_acid_kin_short-chain"/>
</dbReference>
<evidence type="ECO:0000313" key="8">
    <source>
        <dbReference type="EMBL" id="MCU6763703.1"/>
    </source>
</evidence>
<sequence>MKEYTVLTVNPGSTGTKIGLVTGEKVVFDLNVDTRPGEFDGCETFGDQAPYREQKIMDMLAEHQVDLTCIDAVSGRGVGVHSCEGGTYLIDDLAYDHALNDAAGIHHAATLGIVLAKRIADRLSKPAYFVNPMSTDELCDAARMTGVKGLYRPSHAHPLNMKQVAIHHSKLQGKRYEDCNYVILHMGGGTSIGAHCKGKAIDQTRIGDGQGPISPNRAGDLCIDDVMTLMKRGMSLEEINMLASGKGGLKNLCGTDDVRKIRNELIPAGDKMAALALEAMEYTMVKWAAMMAGALKGKVDAVLMTGGLANDKVLAEQLTKDLKWIAPVYVYPGSYETEALASGAVRVLCGEENARKYTGKPVWEGFDF</sequence>
<evidence type="ECO:0000256" key="2">
    <source>
        <dbReference type="ARBA" id="ARBA00022679"/>
    </source>
</evidence>
<organism evidence="8 9">
    <name type="scientific">Brotonthovivens ammoniilytica</name>
    <dbReference type="NCBI Taxonomy" id="2981725"/>
    <lineage>
        <taxon>Bacteria</taxon>
        <taxon>Bacillati</taxon>
        <taxon>Bacillota</taxon>
        <taxon>Clostridia</taxon>
        <taxon>Lachnospirales</taxon>
        <taxon>Lachnospiraceae</taxon>
        <taxon>Brotonthovivens</taxon>
    </lineage>
</organism>
<dbReference type="InterPro" id="IPR043129">
    <property type="entry name" value="ATPase_NBD"/>
</dbReference>
<dbReference type="PIRSF" id="PIRSF036458">
    <property type="entry name" value="Butyrate_kin"/>
    <property type="match status" value="1"/>
</dbReference>
<dbReference type="CDD" id="cd24011">
    <property type="entry name" value="ASKHA_NBD_BK"/>
    <property type="match status" value="1"/>
</dbReference>
<keyword evidence="1 6" id="KW-0963">Cytoplasm</keyword>